<feature type="compositionally biased region" description="Basic and acidic residues" evidence="2">
    <location>
        <begin position="1031"/>
        <end position="1041"/>
    </location>
</feature>
<feature type="domain" description="Erythromycin biosynthesis protein CIII-like C-terminal" evidence="4">
    <location>
        <begin position="463"/>
        <end position="558"/>
    </location>
</feature>
<feature type="compositionally biased region" description="Low complexity" evidence="2">
    <location>
        <begin position="1246"/>
        <end position="1255"/>
    </location>
</feature>
<dbReference type="InterPro" id="IPR003903">
    <property type="entry name" value="UIM_dom"/>
</dbReference>
<feature type="region of interest" description="Disordered" evidence="2">
    <location>
        <begin position="1431"/>
        <end position="1453"/>
    </location>
</feature>
<feature type="compositionally biased region" description="Pro residues" evidence="2">
    <location>
        <begin position="1344"/>
        <end position="1354"/>
    </location>
</feature>
<sequence>MDGRSTSRPSSLPPQPQHHSVQDNASIISPQESLPAYTPISRDRLPASPLTPRPPEIHLPQHDQTIVEQQEAGPGDAPPPAYDEVVGRVDLREDEVGGQAQVAEDGRVNINISQKSRRMSAVLRAQFRVDEKDTTTPIPAPLRHIPPLNILIQIIGSRGDVQPFIALGKALRTQHGHRVRVATHPVFKSFVEENGLEFFSLGGDPSELMAFMVKNPGLVPGMESLKNGDVGKRRKGMWEVLLGGWRACFEPGDGMGSTEGKPFVADAIIANPPSFGHVHCAEKLGIPLHLMFTMPWSPTASFPHPLANIQSSNADKSVTNFLSYVFVEILTWQGLGDLVNKFREQTLGLPSISTIWAPGAISRLKVPYTYCWSPSLIPKPEDWGQHIGISGFFFLSLASGYTPPPDLADFLAQGPPPVYIGFGSIVVDDPNALTQKIIRAVELAGCRAVVSKGWGGIGGANLQVPPNVFLLDNCPHDWLFPQCAAVVHHGGAGTTSAGIRCGKPTVVVPFFGDQAFWGNMVCRAGAGPEPLPQKLLTAERLAERIKIVLSNEAKSKAMELGRKVCAENGVDEGVKDFHRSLQVKKCDLLPDRVAVWKTRKGNVKLSAVAAAILVGKGLVENGWDGLRLCRHREWPVDEGAIEPLSGGASALMGTIGSMMGGVSEVPKDVGRIFAGSSKGKERAKTQNQVGGNNGASTSVDSFNTALSPISTRNTSSTSINTPQGKFTHPTISRTTSATSATSTDTSTPRPATPTTQERINTALAASGGINKIVSAGIRSPLDFTLGLAQGFRNAPRLYNDTTVRPPPHAPTGLHSGIKTAGKELALGIYDGVTGLVTQPIIGAKQSGAGGAVRGFGKGAAGLVLKGGAGFWGLQAYMFKGIHAEVLKLSVKDVDKGLWSARMRQGIEEAEDLDEEVINEVVETWEVMKITSPGLEKRGSFFGSGKDRERSKGKEKEKHKNKDKRKYKHPQMEKRSASFSTLFSDNKSTTAKNIKEEDHRDYLTGSSASASADEADQLTAHKRELVEEAIRRSVAETSHGNESEDAQVEAAIRESLMDPDVAEAMRLSLVNVQNKKQPQPSQLHQPALQRSVSSPATPRQTGNTEDSEDRDIREALRLSMLDSAAQHHSYLPPRQSQTPPPQTPHQDNEEEELAEAIRRSLAISQPHDATPQTFHPQPGHTDSDDDEDLKKALAESLKTANYRPYQQGSSSSHQPSLSVSTSKAGPSTQNPVTTPASTVRNWSSYSQQQQAQEQPQMGRSFSIQRKPVPTSSSSSSLVSPQQSQAIQHQPIQSLQLPPYSLSDRRPSWGIEDDDEYGSGYTPPVSTTSGTPSRTPWDRDPSRSSPAPPPAPPHPTPATNTDTAQLPEPLHTERDTTPTPNPLPRRTRTWDEDSTTSDEDEEDWEMVEKVMRESLEEQERKRREMERALAEVVARREERRRGGGGGGFTYNPPKKSLPFVDENNNTYGFALEYDWDEELRAWLKTPSGISYILIARWRIEPHKWAAQSRDDN</sequence>
<dbReference type="FunFam" id="3.40.50.2000:FF:000100">
    <property type="entry name" value="Glycosyltransferase family 1 protein"/>
    <property type="match status" value="1"/>
</dbReference>
<feature type="region of interest" description="Disordered" evidence="2">
    <location>
        <begin position="1067"/>
        <end position="1403"/>
    </location>
</feature>
<dbReference type="PROSITE" id="PS50330">
    <property type="entry name" value="UIM"/>
    <property type="match status" value="1"/>
</dbReference>
<dbReference type="CDD" id="cd03784">
    <property type="entry name" value="GT1_Gtf-like"/>
    <property type="match status" value="1"/>
</dbReference>
<feature type="compositionally biased region" description="Basic and acidic residues" evidence="2">
    <location>
        <begin position="937"/>
        <end position="959"/>
    </location>
</feature>
<dbReference type="STRING" id="341454.A0A4S2MJT4"/>
<evidence type="ECO:0000259" key="4">
    <source>
        <dbReference type="Pfam" id="PF06722"/>
    </source>
</evidence>
<keyword evidence="6" id="KW-1185">Reference proteome</keyword>
<dbReference type="InterPro" id="IPR010610">
    <property type="entry name" value="EryCIII-like_C"/>
</dbReference>
<feature type="compositionally biased region" description="Low complexity" evidence="2">
    <location>
        <begin position="707"/>
        <end position="722"/>
    </location>
</feature>
<dbReference type="InterPro" id="IPR050426">
    <property type="entry name" value="Glycosyltransferase_28"/>
</dbReference>
<feature type="compositionally biased region" description="Low complexity" evidence="2">
    <location>
        <begin position="729"/>
        <end position="755"/>
    </location>
</feature>
<dbReference type="InterPro" id="IPR004276">
    <property type="entry name" value="GlycoTrans_28_N"/>
</dbReference>
<dbReference type="EMBL" id="ML220156">
    <property type="protein sequence ID" value="TGZ77271.1"/>
    <property type="molecule type" value="Genomic_DNA"/>
</dbReference>
<dbReference type="FunFam" id="3.40.50.2000:FF:000009">
    <property type="entry name" value="Sterol 3-beta-glucosyltransferase UGT80A2"/>
    <property type="match status" value="1"/>
</dbReference>
<evidence type="ECO:0000313" key="6">
    <source>
        <dbReference type="Proteomes" id="UP000298138"/>
    </source>
</evidence>
<feature type="compositionally biased region" description="Low complexity" evidence="2">
    <location>
        <begin position="1316"/>
        <end position="1333"/>
    </location>
</feature>
<feature type="compositionally biased region" description="Polar residues" evidence="2">
    <location>
        <begin position="685"/>
        <end position="706"/>
    </location>
</feature>
<dbReference type="PANTHER" id="PTHR48050:SF13">
    <property type="entry name" value="STEROL 3-BETA-GLUCOSYLTRANSFERASE UGT80A2"/>
    <property type="match status" value="1"/>
</dbReference>
<dbReference type="Pfam" id="PF06722">
    <property type="entry name" value="EryCIII-like_C"/>
    <property type="match status" value="1"/>
</dbReference>
<feature type="region of interest" description="Disordered" evidence="2">
    <location>
        <begin position="1"/>
        <end position="58"/>
    </location>
</feature>
<dbReference type="PANTHER" id="PTHR48050">
    <property type="entry name" value="STEROL 3-BETA-GLUCOSYLTRANSFERASE"/>
    <property type="match status" value="1"/>
</dbReference>
<feature type="compositionally biased region" description="Low complexity" evidence="2">
    <location>
        <begin position="1"/>
        <end position="10"/>
    </location>
</feature>
<dbReference type="SUPFAM" id="SSF53756">
    <property type="entry name" value="UDP-Glycosyltransferase/glycogen phosphorylase"/>
    <property type="match status" value="1"/>
</dbReference>
<dbReference type="InParanoid" id="A0A4S2MJT4"/>
<feature type="domain" description="Glycosyltransferase family 28 N-terminal" evidence="3">
    <location>
        <begin position="150"/>
        <end position="302"/>
    </location>
</feature>
<feature type="compositionally biased region" description="Polar residues" evidence="2">
    <location>
        <begin position="1222"/>
        <end position="1245"/>
    </location>
</feature>
<gene>
    <name evidence="5" type="ORF">EX30DRAFT_398682</name>
</gene>
<feature type="compositionally biased region" description="Low complexity" evidence="2">
    <location>
        <begin position="1266"/>
        <end position="1292"/>
    </location>
</feature>
<dbReference type="Gene3D" id="3.40.50.2000">
    <property type="entry name" value="Glycogen Phosphorylase B"/>
    <property type="match status" value="2"/>
</dbReference>
<organism evidence="5 6">
    <name type="scientific">Ascodesmis nigricans</name>
    <dbReference type="NCBI Taxonomy" id="341454"/>
    <lineage>
        <taxon>Eukaryota</taxon>
        <taxon>Fungi</taxon>
        <taxon>Dikarya</taxon>
        <taxon>Ascomycota</taxon>
        <taxon>Pezizomycotina</taxon>
        <taxon>Pezizomycetes</taxon>
        <taxon>Pezizales</taxon>
        <taxon>Ascodesmidaceae</taxon>
        <taxon>Ascodesmis</taxon>
    </lineage>
</organism>
<feature type="compositionally biased region" description="Polar residues" evidence="2">
    <location>
        <begin position="22"/>
        <end position="32"/>
    </location>
</feature>
<evidence type="ECO:0000259" key="3">
    <source>
        <dbReference type="Pfam" id="PF03033"/>
    </source>
</evidence>
<dbReference type="OrthoDB" id="5835829at2759"/>
<evidence type="ECO:0000256" key="1">
    <source>
        <dbReference type="ARBA" id="ARBA00022679"/>
    </source>
</evidence>
<keyword evidence="1" id="KW-0808">Transferase</keyword>
<protein>
    <submittedName>
        <fullName evidence="5">Uncharacterized protein</fullName>
    </submittedName>
</protein>
<feature type="compositionally biased region" description="Basic and acidic residues" evidence="2">
    <location>
        <begin position="992"/>
        <end position="1001"/>
    </location>
</feature>
<accession>A0A4S2MJT4</accession>
<feature type="compositionally biased region" description="Polar residues" evidence="2">
    <location>
        <begin position="976"/>
        <end position="991"/>
    </location>
</feature>
<feature type="compositionally biased region" description="Polar residues" evidence="2">
    <location>
        <begin position="1069"/>
        <end position="1103"/>
    </location>
</feature>
<feature type="region of interest" description="Disordered" evidence="2">
    <location>
        <begin position="676"/>
        <end position="756"/>
    </location>
</feature>
<dbReference type="Gene3D" id="6.10.140.100">
    <property type="match status" value="1"/>
</dbReference>
<dbReference type="GO" id="GO:0016906">
    <property type="term" value="F:sterol 3-beta-glucosyltransferase activity"/>
    <property type="evidence" value="ECO:0007669"/>
    <property type="project" value="UniProtKB-ARBA"/>
</dbReference>
<dbReference type="Proteomes" id="UP000298138">
    <property type="component" value="Unassembled WGS sequence"/>
</dbReference>
<proteinExistence type="predicted"/>
<evidence type="ECO:0000256" key="2">
    <source>
        <dbReference type="SAM" id="MobiDB-lite"/>
    </source>
</evidence>
<feature type="compositionally biased region" description="Low complexity" evidence="2">
    <location>
        <begin position="1208"/>
        <end position="1221"/>
    </location>
</feature>
<name>A0A4S2MJT4_9PEZI</name>
<feature type="region of interest" description="Disordered" evidence="2">
    <location>
        <begin position="1031"/>
        <end position="1054"/>
    </location>
</feature>
<feature type="region of interest" description="Disordered" evidence="2">
    <location>
        <begin position="937"/>
        <end position="1016"/>
    </location>
</feature>
<dbReference type="SMART" id="SM00726">
    <property type="entry name" value="UIM"/>
    <property type="match status" value="5"/>
</dbReference>
<dbReference type="GO" id="GO:0005975">
    <property type="term" value="P:carbohydrate metabolic process"/>
    <property type="evidence" value="ECO:0007669"/>
    <property type="project" value="InterPro"/>
</dbReference>
<dbReference type="Pfam" id="PF03033">
    <property type="entry name" value="Glyco_transf_28"/>
    <property type="match status" value="1"/>
</dbReference>
<dbReference type="InterPro" id="IPR002213">
    <property type="entry name" value="UDP_glucos_trans"/>
</dbReference>
<reference evidence="5 6" key="1">
    <citation type="submission" date="2019-04" db="EMBL/GenBank/DDBJ databases">
        <title>Comparative genomics and transcriptomics to analyze fruiting body development in filamentous ascomycetes.</title>
        <authorList>
            <consortium name="DOE Joint Genome Institute"/>
            <person name="Lutkenhaus R."/>
            <person name="Traeger S."/>
            <person name="Breuer J."/>
            <person name="Kuo A."/>
            <person name="Lipzen A."/>
            <person name="Pangilinan J."/>
            <person name="Dilworth D."/>
            <person name="Sandor L."/>
            <person name="Poggeler S."/>
            <person name="Barry K."/>
            <person name="Grigoriev I.V."/>
            <person name="Nowrousian M."/>
        </authorList>
    </citation>
    <scope>NUCLEOTIDE SEQUENCE [LARGE SCALE GENOMIC DNA]</scope>
    <source>
        <strain evidence="5 6">CBS 389.68</strain>
    </source>
</reference>
<evidence type="ECO:0000313" key="5">
    <source>
        <dbReference type="EMBL" id="TGZ77271.1"/>
    </source>
</evidence>
<feature type="compositionally biased region" description="Acidic residues" evidence="2">
    <location>
        <begin position="1390"/>
        <end position="1403"/>
    </location>
</feature>